<sequence length="183" mass="21289">MVDDIELIGGLEKREIRIVEHDPSWPERFELERRRIVAALGELASRVDHVGSTSVPGLAAKPIIDIDVSVPDVRDEAAYLSPLIAAGYRLRVREPGHRLVRTPERDVHVHVCSSGSDWERRHLLFRDWLRRDEHDRTEYERLKWELARRDWTDMNAYASAKGPLIAEITQRAEAWARRTGWRV</sequence>
<dbReference type="Proteomes" id="UP000243799">
    <property type="component" value="Unassembled WGS sequence"/>
</dbReference>
<dbReference type="GO" id="GO:0016740">
    <property type="term" value="F:transferase activity"/>
    <property type="evidence" value="ECO:0007669"/>
    <property type="project" value="UniProtKB-KW"/>
</dbReference>
<keyword evidence="1" id="KW-0808">Transferase</keyword>
<evidence type="ECO:0000313" key="1">
    <source>
        <dbReference type="EMBL" id="SFA91215.1"/>
    </source>
</evidence>
<organism evidence="1 2">
    <name type="scientific">Amycolatopsis marina</name>
    <dbReference type="NCBI Taxonomy" id="490629"/>
    <lineage>
        <taxon>Bacteria</taxon>
        <taxon>Bacillati</taxon>
        <taxon>Actinomycetota</taxon>
        <taxon>Actinomycetes</taxon>
        <taxon>Pseudonocardiales</taxon>
        <taxon>Pseudonocardiaceae</taxon>
        <taxon>Amycolatopsis</taxon>
    </lineage>
</organism>
<dbReference type="RefSeq" id="WP_218160289.1">
    <property type="nucleotide sequence ID" value="NZ_FOKG01000002.1"/>
</dbReference>
<dbReference type="InterPro" id="IPR007344">
    <property type="entry name" value="GrpB/CoaE"/>
</dbReference>
<dbReference type="Gene3D" id="3.30.460.10">
    <property type="entry name" value="Beta Polymerase, domain 2"/>
    <property type="match status" value="1"/>
</dbReference>
<name>A0A1I0WR36_9PSEU</name>
<reference evidence="2" key="1">
    <citation type="submission" date="2016-10" db="EMBL/GenBank/DDBJ databases">
        <authorList>
            <person name="Varghese N."/>
            <person name="Submissions S."/>
        </authorList>
    </citation>
    <scope>NUCLEOTIDE SEQUENCE [LARGE SCALE GENOMIC DNA]</scope>
    <source>
        <strain evidence="2">CGMCC 4.3568</strain>
    </source>
</reference>
<dbReference type="InterPro" id="IPR043519">
    <property type="entry name" value="NT_sf"/>
</dbReference>
<accession>A0A1I0WR36</accession>
<protein>
    <submittedName>
        <fullName evidence="1">GrpB domain, predicted nucleotidyltransferase, UPF0157 family</fullName>
    </submittedName>
</protein>
<dbReference type="PANTHER" id="PTHR34822">
    <property type="entry name" value="GRPB DOMAIN PROTEIN (AFU_ORTHOLOGUE AFUA_1G01530)"/>
    <property type="match status" value="1"/>
</dbReference>
<dbReference type="EMBL" id="FOKG01000002">
    <property type="protein sequence ID" value="SFA91215.1"/>
    <property type="molecule type" value="Genomic_DNA"/>
</dbReference>
<proteinExistence type="predicted"/>
<dbReference type="Pfam" id="PF04229">
    <property type="entry name" value="GrpB"/>
    <property type="match status" value="1"/>
</dbReference>
<dbReference type="PANTHER" id="PTHR34822:SF1">
    <property type="entry name" value="GRPB FAMILY PROTEIN"/>
    <property type="match status" value="1"/>
</dbReference>
<evidence type="ECO:0000313" key="2">
    <source>
        <dbReference type="Proteomes" id="UP000243799"/>
    </source>
</evidence>
<gene>
    <name evidence="1" type="ORF">SAMN05216266_102149</name>
</gene>
<dbReference type="AlphaFoldDB" id="A0A1I0WR36"/>
<dbReference type="SUPFAM" id="SSF81301">
    <property type="entry name" value="Nucleotidyltransferase"/>
    <property type="match status" value="1"/>
</dbReference>
<dbReference type="STRING" id="490629.SAMN05216266_102149"/>
<keyword evidence="2" id="KW-1185">Reference proteome</keyword>